<keyword evidence="7 10" id="KW-0460">Magnesium</keyword>
<dbReference type="GO" id="GO:0016740">
    <property type="term" value="F:transferase activity"/>
    <property type="evidence" value="ECO:0007669"/>
    <property type="project" value="UniProtKB-UniRule"/>
</dbReference>
<dbReference type="InterPro" id="IPR024932">
    <property type="entry name" value="ApbE"/>
</dbReference>
<dbReference type="InterPro" id="IPR003374">
    <property type="entry name" value="ApbE-like_sf"/>
</dbReference>
<organism evidence="12 13">
    <name type="scientific">Mucilaginibacter gossypii</name>
    <dbReference type="NCBI Taxonomy" id="551996"/>
    <lineage>
        <taxon>Bacteria</taxon>
        <taxon>Pseudomonadati</taxon>
        <taxon>Bacteroidota</taxon>
        <taxon>Sphingobacteriia</taxon>
        <taxon>Sphingobacteriales</taxon>
        <taxon>Sphingobacteriaceae</taxon>
        <taxon>Mucilaginibacter</taxon>
    </lineage>
</organism>
<evidence type="ECO:0000256" key="1">
    <source>
        <dbReference type="ARBA" id="ARBA00011955"/>
    </source>
</evidence>
<proteinExistence type="inferred from homology"/>
<reference evidence="13" key="1">
    <citation type="submission" date="2016-10" db="EMBL/GenBank/DDBJ databases">
        <authorList>
            <person name="Varghese N."/>
            <person name="Submissions S."/>
        </authorList>
    </citation>
    <scope>NUCLEOTIDE SEQUENCE [LARGE SCALE GENOMIC DNA]</scope>
    <source>
        <strain evidence="13">Gh-67</strain>
    </source>
</reference>
<dbReference type="EMBL" id="FNCG01000001">
    <property type="protein sequence ID" value="SDF84535.1"/>
    <property type="molecule type" value="Genomic_DNA"/>
</dbReference>
<comment type="catalytic activity">
    <reaction evidence="9 10">
        <text>L-threonyl-[protein] + FAD = FMN-L-threonyl-[protein] + AMP + H(+)</text>
        <dbReference type="Rhea" id="RHEA:36847"/>
        <dbReference type="Rhea" id="RHEA-COMP:11060"/>
        <dbReference type="Rhea" id="RHEA-COMP:11061"/>
        <dbReference type="ChEBI" id="CHEBI:15378"/>
        <dbReference type="ChEBI" id="CHEBI:30013"/>
        <dbReference type="ChEBI" id="CHEBI:57692"/>
        <dbReference type="ChEBI" id="CHEBI:74257"/>
        <dbReference type="ChEBI" id="CHEBI:456215"/>
        <dbReference type="EC" id="2.7.1.180"/>
    </reaction>
</comment>
<dbReference type="AlphaFoldDB" id="A0A1G7PE59"/>
<dbReference type="PIRSF" id="PIRSF006268">
    <property type="entry name" value="ApbE"/>
    <property type="match status" value="1"/>
</dbReference>
<evidence type="ECO:0000256" key="8">
    <source>
        <dbReference type="ARBA" id="ARBA00031306"/>
    </source>
</evidence>
<dbReference type="EC" id="2.7.1.180" evidence="1 10"/>
<comment type="cofactor">
    <cofactor evidence="11">
        <name>Mg(2+)</name>
        <dbReference type="ChEBI" id="CHEBI:18420"/>
    </cofactor>
    <cofactor evidence="11">
        <name>Mn(2+)</name>
        <dbReference type="ChEBI" id="CHEBI:29035"/>
    </cofactor>
    <text evidence="11">Magnesium. Can also use manganese.</text>
</comment>
<keyword evidence="6 10" id="KW-0274">FAD</keyword>
<evidence type="ECO:0000256" key="4">
    <source>
        <dbReference type="ARBA" id="ARBA00022679"/>
    </source>
</evidence>
<keyword evidence="12" id="KW-0449">Lipoprotein</keyword>
<evidence type="ECO:0000256" key="10">
    <source>
        <dbReference type="PIRNR" id="PIRNR006268"/>
    </source>
</evidence>
<evidence type="ECO:0000256" key="7">
    <source>
        <dbReference type="ARBA" id="ARBA00022842"/>
    </source>
</evidence>
<sequence>MLTFGYLTMKTTLLAYPCVFVLICCAFVQQEQPRRFELKGYAQGTTYSIVYYAPDSLVNTAQTDSLLKHFDQSVSLYQPNSLICQFNRSAKGIRIDEIFRVLITRALQISHATGGLVDPTVKPLVDAWGFGVIKPAHDPDRKEVQNLLHHVGADKISLKGTFLHKTQPEVQLDLNGIAQGCSVDLLASLLEQHSIHNYLIELGGELRIKGHKPGNEPFKVGIEGISGDDLNPAPMRKVIEPGDGAITTSGNYRKHHEAGGKQVSHLMDPLTGYPIQNEMISVTVYAKDAITADGYDNGFMTMGLKRTLSFLKNRKDLGAYIVYRKPDGRIADTVTAYFKGYQQ</sequence>
<evidence type="ECO:0000313" key="12">
    <source>
        <dbReference type="EMBL" id="SDF84535.1"/>
    </source>
</evidence>
<feature type="binding site" evidence="11">
    <location>
        <position position="293"/>
    </location>
    <ligand>
        <name>Mg(2+)</name>
        <dbReference type="ChEBI" id="CHEBI:18420"/>
    </ligand>
</feature>
<evidence type="ECO:0000256" key="11">
    <source>
        <dbReference type="PIRSR" id="PIRSR006268-2"/>
    </source>
</evidence>
<dbReference type="Gene3D" id="3.10.520.10">
    <property type="entry name" value="ApbE-like domains"/>
    <property type="match status" value="1"/>
</dbReference>
<evidence type="ECO:0000256" key="5">
    <source>
        <dbReference type="ARBA" id="ARBA00022723"/>
    </source>
</evidence>
<dbReference type="STRING" id="551996.SAMN05192573_101526"/>
<dbReference type="GO" id="GO:0046872">
    <property type="term" value="F:metal ion binding"/>
    <property type="evidence" value="ECO:0007669"/>
    <property type="project" value="UniProtKB-UniRule"/>
</dbReference>
<dbReference type="SUPFAM" id="SSF143631">
    <property type="entry name" value="ApbE-like"/>
    <property type="match status" value="1"/>
</dbReference>
<accession>A0A1G7PE59</accession>
<keyword evidence="3 10" id="KW-0285">Flavoprotein</keyword>
<name>A0A1G7PE59_9SPHI</name>
<evidence type="ECO:0000256" key="6">
    <source>
        <dbReference type="ARBA" id="ARBA00022827"/>
    </source>
</evidence>
<keyword evidence="5 10" id="KW-0479">Metal-binding</keyword>
<feature type="binding site" evidence="11">
    <location>
        <position position="176"/>
    </location>
    <ligand>
        <name>Mg(2+)</name>
        <dbReference type="ChEBI" id="CHEBI:18420"/>
    </ligand>
</feature>
<comment type="similarity">
    <text evidence="10">Belongs to the ApbE family.</text>
</comment>
<evidence type="ECO:0000256" key="9">
    <source>
        <dbReference type="ARBA" id="ARBA00048540"/>
    </source>
</evidence>
<dbReference type="Pfam" id="PF02424">
    <property type="entry name" value="ApbE"/>
    <property type="match status" value="1"/>
</dbReference>
<evidence type="ECO:0000256" key="3">
    <source>
        <dbReference type="ARBA" id="ARBA00022630"/>
    </source>
</evidence>
<keyword evidence="4 10" id="KW-0808">Transferase</keyword>
<dbReference type="PANTHER" id="PTHR30040">
    <property type="entry name" value="THIAMINE BIOSYNTHESIS LIPOPROTEIN APBE"/>
    <property type="match status" value="1"/>
</dbReference>
<evidence type="ECO:0000256" key="2">
    <source>
        <dbReference type="ARBA" id="ARBA00016337"/>
    </source>
</evidence>
<evidence type="ECO:0000313" key="13">
    <source>
        <dbReference type="Proteomes" id="UP000199705"/>
    </source>
</evidence>
<gene>
    <name evidence="12" type="ORF">SAMN05192573_101526</name>
</gene>
<dbReference type="Proteomes" id="UP000199705">
    <property type="component" value="Unassembled WGS sequence"/>
</dbReference>
<protein>
    <recommendedName>
        <fullName evidence="2 10">FAD:protein FMN transferase</fullName>
        <ecNumber evidence="1 10">2.7.1.180</ecNumber>
    </recommendedName>
    <alternativeName>
        <fullName evidence="8 10">Flavin transferase</fullName>
    </alternativeName>
</protein>
<keyword evidence="13" id="KW-1185">Reference proteome</keyword>
<dbReference type="PANTHER" id="PTHR30040:SF2">
    <property type="entry name" value="FAD:PROTEIN FMN TRANSFERASE"/>
    <property type="match status" value="1"/>
</dbReference>